<evidence type="ECO:0000256" key="1">
    <source>
        <dbReference type="SAM" id="Phobius"/>
    </source>
</evidence>
<sequence length="332" mass="36276">MGSKTNPIEDEAADWMLRAQLGMDADERGRWQAWLDRDPAHRAAYDRLARAWSALDQLAEDPAMLAIREQARRPMTANDDRPPRRWWGIAAAASLLLLAGGGWWWTQSAPEPLVFSTGHGAMRSLALADGSQLMLDAESRISVTMTPRRRLIRLESGQAYFKVAHDAARPFVVTAGTRAVVALGTEFDVKARDGLITVALTQGRVRVGDAQTDKAALRPDSGAAGTELSVGQTLTYDNRTGISRLAANSAEAAADWRTGRLHFDHTPLSSVVSDINRYAPTPIRLSDPALGAWPVSGVFRADNAQGLLDALPLLFPVRVERRADVILIRRAE</sequence>
<evidence type="ECO:0000313" key="4">
    <source>
        <dbReference type="EMBL" id="MBB3953802.1"/>
    </source>
</evidence>
<accession>A0A7W6G6B6</accession>
<feature type="transmembrane region" description="Helical" evidence="1">
    <location>
        <begin position="86"/>
        <end position="105"/>
    </location>
</feature>
<gene>
    <name evidence="4" type="ORF">GGR38_000729</name>
</gene>
<keyword evidence="1" id="KW-1133">Transmembrane helix</keyword>
<dbReference type="Proteomes" id="UP000548867">
    <property type="component" value="Unassembled WGS sequence"/>
</dbReference>
<evidence type="ECO:0000313" key="5">
    <source>
        <dbReference type="Proteomes" id="UP000548867"/>
    </source>
</evidence>
<feature type="domain" description="FecR protein" evidence="2">
    <location>
        <begin position="115"/>
        <end position="206"/>
    </location>
</feature>
<keyword evidence="1" id="KW-0472">Membrane</keyword>
<keyword evidence="5" id="KW-1185">Reference proteome</keyword>
<dbReference type="Gene3D" id="3.55.50.30">
    <property type="match status" value="1"/>
</dbReference>
<dbReference type="Pfam" id="PF16220">
    <property type="entry name" value="DUF4880"/>
    <property type="match status" value="1"/>
</dbReference>
<dbReference type="AlphaFoldDB" id="A0A7W6G6B6"/>
<dbReference type="InterPro" id="IPR032623">
    <property type="entry name" value="FecR_N"/>
</dbReference>
<dbReference type="GO" id="GO:0016989">
    <property type="term" value="F:sigma factor antagonist activity"/>
    <property type="evidence" value="ECO:0007669"/>
    <property type="project" value="TreeGrafter"/>
</dbReference>
<proteinExistence type="predicted"/>
<dbReference type="PANTHER" id="PTHR30273:SF2">
    <property type="entry name" value="PROTEIN FECR"/>
    <property type="match status" value="1"/>
</dbReference>
<dbReference type="Gene3D" id="2.60.120.1440">
    <property type="match status" value="1"/>
</dbReference>
<comment type="caution">
    <text evidence="4">The sequence shown here is derived from an EMBL/GenBank/DDBJ whole genome shotgun (WGS) entry which is preliminary data.</text>
</comment>
<organism evidence="4 5">
    <name type="scientific">Novosphingobium sediminicola</name>
    <dbReference type="NCBI Taxonomy" id="563162"/>
    <lineage>
        <taxon>Bacteria</taxon>
        <taxon>Pseudomonadati</taxon>
        <taxon>Pseudomonadota</taxon>
        <taxon>Alphaproteobacteria</taxon>
        <taxon>Sphingomonadales</taxon>
        <taxon>Sphingomonadaceae</taxon>
        <taxon>Novosphingobium</taxon>
    </lineage>
</organism>
<evidence type="ECO:0000259" key="2">
    <source>
        <dbReference type="Pfam" id="PF04773"/>
    </source>
</evidence>
<dbReference type="InterPro" id="IPR012373">
    <property type="entry name" value="Ferrdict_sens_TM"/>
</dbReference>
<evidence type="ECO:0000259" key="3">
    <source>
        <dbReference type="Pfam" id="PF16220"/>
    </source>
</evidence>
<reference evidence="4 5" key="1">
    <citation type="submission" date="2020-08" db="EMBL/GenBank/DDBJ databases">
        <title>Genomic Encyclopedia of Type Strains, Phase IV (KMG-IV): sequencing the most valuable type-strain genomes for metagenomic binning, comparative biology and taxonomic classification.</title>
        <authorList>
            <person name="Goeker M."/>
        </authorList>
    </citation>
    <scope>NUCLEOTIDE SEQUENCE [LARGE SCALE GENOMIC DNA]</scope>
    <source>
        <strain evidence="4 5">DSM 27057</strain>
    </source>
</reference>
<dbReference type="RefSeq" id="WP_183622731.1">
    <property type="nucleotide sequence ID" value="NZ_JACIDX010000002.1"/>
</dbReference>
<dbReference type="Pfam" id="PF04773">
    <property type="entry name" value="FecR"/>
    <property type="match status" value="1"/>
</dbReference>
<keyword evidence="1 4" id="KW-0812">Transmembrane</keyword>
<name>A0A7W6G6B6_9SPHN</name>
<dbReference type="InterPro" id="IPR006860">
    <property type="entry name" value="FecR"/>
</dbReference>
<protein>
    <submittedName>
        <fullName evidence="4">Transmembrane sensor</fullName>
    </submittedName>
</protein>
<dbReference type="EMBL" id="JACIDX010000002">
    <property type="protein sequence ID" value="MBB3953802.1"/>
    <property type="molecule type" value="Genomic_DNA"/>
</dbReference>
<dbReference type="PIRSF" id="PIRSF018266">
    <property type="entry name" value="FecR"/>
    <property type="match status" value="1"/>
</dbReference>
<feature type="domain" description="FecR N-terminal" evidence="3">
    <location>
        <begin position="10"/>
        <end position="50"/>
    </location>
</feature>
<dbReference type="PANTHER" id="PTHR30273">
    <property type="entry name" value="PERIPLASMIC SIGNAL SENSOR AND SIGMA FACTOR ACTIVATOR FECR-RELATED"/>
    <property type="match status" value="1"/>
</dbReference>